<keyword evidence="1" id="KW-0812">Transmembrane</keyword>
<dbReference type="AlphaFoldDB" id="A0A371AV41"/>
<evidence type="ECO:0000313" key="3">
    <source>
        <dbReference type="Proteomes" id="UP000255036"/>
    </source>
</evidence>
<evidence type="ECO:0008006" key="4">
    <source>
        <dbReference type="Google" id="ProtNLM"/>
    </source>
</evidence>
<gene>
    <name evidence="2" type="ORF">DWV06_09525</name>
</gene>
<accession>A0A371AV41</accession>
<protein>
    <recommendedName>
        <fullName evidence="4">ABC-2 family transporter protein</fullName>
    </recommendedName>
</protein>
<feature type="transmembrane region" description="Helical" evidence="1">
    <location>
        <begin position="191"/>
        <end position="214"/>
    </location>
</feature>
<dbReference type="OrthoDB" id="2053037at2"/>
<organism evidence="2 3">
    <name type="scientific">Anaerosacchariphilus polymeriproducens</name>
    <dbReference type="NCBI Taxonomy" id="1812858"/>
    <lineage>
        <taxon>Bacteria</taxon>
        <taxon>Bacillati</taxon>
        <taxon>Bacillota</taxon>
        <taxon>Clostridia</taxon>
        <taxon>Lachnospirales</taxon>
        <taxon>Lachnospiraceae</taxon>
        <taxon>Anaerosacchariphilus</taxon>
    </lineage>
</organism>
<dbReference type="RefSeq" id="WP_115481954.1">
    <property type="nucleotide sequence ID" value="NZ_QRCT01000026.1"/>
</dbReference>
<feature type="transmembrane region" description="Helical" evidence="1">
    <location>
        <begin position="96"/>
        <end position="129"/>
    </location>
</feature>
<feature type="transmembrane region" description="Helical" evidence="1">
    <location>
        <begin position="234"/>
        <end position="255"/>
    </location>
</feature>
<evidence type="ECO:0000256" key="1">
    <source>
        <dbReference type="SAM" id="Phobius"/>
    </source>
</evidence>
<proteinExistence type="predicted"/>
<dbReference type="EMBL" id="QRCT01000026">
    <property type="protein sequence ID" value="RDU23437.1"/>
    <property type="molecule type" value="Genomic_DNA"/>
</dbReference>
<comment type="caution">
    <text evidence="2">The sequence shown here is derived from an EMBL/GenBank/DDBJ whole genome shotgun (WGS) entry which is preliminary data.</text>
</comment>
<evidence type="ECO:0000313" key="2">
    <source>
        <dbReference type="EMBL" id="RDU23437.1"/>
    </source>
</evidence>
<keyword evidence="3" id="KW-1185">Reference proteome</keyword>
<keyword evidence="1" id="KW-1133">Transmembrane helix</keyword>
<keyword evidence="1" id="KW-0472">Membrane</keyword>
<feature type="transmembrane region" description="Helical" evidence="1">
    <location>
        <begin position="159"/>
        <end position="179"/>
    </location>
</feature>
<reference evidence="2 3" key="1">
    <citation type="submission" date="2018-07" db="EMBL/GenBank/DDBJ databases">
        <title>Anaerosacharophilus polymeroproducens gen. nov. sp. nov., an anaerobic bacterium isolated from salt field.</title>
        <authorList>
            <person name="Kim W."/>
            <person name="Yang S.-H."/>
            <person name="Oh J."/>
            <person name="Lee J.-H."/>
            <person name="Kwon K.K."/>
        </authorList>
    </citation>
    <scope>NUCLEOTIDE SEQUENCE [LARGE SCALE GENOMIC DNA]</scope>
    <source>
        <strain evidence="2 3">MCWD5</strain>
    </source>
</reference>
<feature type="transmembrane region" description="Helical" evidence="1">
    <location>
        <begin position="21"/>
        <end position="44"/>
    </location>
</feature>
<sequence length="266" mass="30301">MSRDGNLLSSYLRMDFNRSIFSCKFVIGIFGVVGVMFFAIFDDIELNNNIVYVCTLVLQGVPVLVSYIFCAFTYASCFCEDSENNYFNLEVIRGKLSFYTCSKVIVIFLTAMITMILGLLIFITILHTFLPWITEENSVSQTLLTTGGFHRILQNGDFYLYYFLSGIQQGILAGILALFGSYLSLFIRNKLLIWSVPVIGYYFFDILLIEIFGEQSIGLVDIFNSVIRLCSDDLISYLFSVGIGICFVVVFYVLIYTRLKGKIQFE</sequence>
<feature type="transmembrane region" description="Helical" evidence="1">
    <location>
        <begin position="50"/>
        <end position="75"/>
    </location>
</feature>
<dbReference type="Proteomes" id="UP000255036">
    <property type="component" value="Unassembled WGS sequence"/>
</dbReference>
<name>A0A371AV41_9FIRM</name>